<reference evidence="1 2" key="1">
    <citation type="submission" date="2020-01" db="EMBL/GenBank/DDBJ databases">
        <authorList>
            <person name="Kim M.K."/>
        </authorList>
    </citation>
    <scope>NUCLEOTIDE SEQUENCE [LARGE SCALE GENOMIC DNA]</scope>
    <source>
        <strain evidence="1 2">172606-1</strain>
    </source>
</reference>
<evidence type="ECO:0008006" key="3">
    <source>
        <dbReference type="Google" id="ProtNLM"/>
    </source>
</evidence>
<evidence type="ECO:0000313" key="1">
    <source>
        <dbReference type="EMBL" id="QHT70262.1"/>
    </source>
</evidence>
<proteinExistence type="predicted"/>
<dbReference type="Proteomes" id="UP000480178">
    <property type="component" value="Chromosome"/>
</dbReference>
<dbReference type="Gene3D" id="3.90.930.1">
    <property type="match status" value="1"/>
</dbReference>
<sequence length="224" mass="26320">MACKPALIIFLILYTITTSIQAQQIKKSIILHDGYDDDNNLVRNHTVIHYLYTSKRLIAGYVTLDQLVEYANRDHFNNFSASIRRDTLLYFHGILEKGKKNGTFLDLPQDNVFYVYSYQNDKHNGEFVGYYHSGQVYCKGNYKQGKQVGEYRQYYANGKPSLYRAFADGVENLLYQEYYYQNGQVESKGSLYNGKKVNEWHYFAYQGNLLRTEYYNKGRLVRTK</sequence>
<accession>A0A6C0GRU0</accession>
<dbReference type="Gene3D" id="2.20.110.10">
    <property type="entry name" value="Histone H3 K4-specific methyltransferase SET7/9 N-terminal domain"/>
    <property type="match status" value="1"/>
</dbReference>
<organism evidence="1 2">
    <name type="scientific">Rhodocytophaga rosea</name>
    <dbReference type="NCBI Taxonomy" id="2704465"/>
    <lineage>
        <taxon>Bacteria</taxon>
        <taxon>Pseudomonadati</taxon>
        <taxon>Bacteroidota</taxon>
        <taxon>Cytophagia</taxon>
        <taxon>Cytophagales</taxon>
        <taxon>Rhodocytophagaceae</taxon>
        <taxon>Rhodocytophaga</taxon>
    </lineage>
</organism>
<dbReference type="AlphaFoldDB" id="A0A6C0GRU0"/>
<dbReference type="EMBL" id="CP048222">
    <property type="protein sequence ID" value="QHT70262.1"/>
    <property type="molecule type" value="Genomic_DNA"/>
</dbReference>
<dbReference type="SUPFAM" id="SSF82185">
    <property type="entry name" value="Histone H3 K4-specific methyltransferase SET7/9 N-terminal domain"/>
    <property type="match status" value="1"/>
</dbReference>
<evidence type="ECO:0000313" key="2">
    <source>
        <dbReference type="Proteomes" id="UP000480178"/>
    </source>
</evidence>
<dbReference type="RefSeq" id="WP_162446243.1">
    <property type="nucleotide sequence ID" value="NZ_CP048222.1"/>
</dbReference>
<name>A0A6C0GRU0_9BACT</name>
<protein>
    <recommendedName>
        <fullName evidence="3">Toxin-antitoxin system YwqK family antitoxin</fullName>
    </recommendedName>
</protein>
<gene>
    <name evidence="1" type="ORF">GXP67_28235</name>
</gene>
<dbReference type="KEGG" id="rhoz:GXP67_28235"/>
<keyword evidence="2" id="KW-1185">Reference proteome</keyword>